<dbReference type="InterPro" id="IPR002300">
    <property type="entry name" value="aa-tRNA-synth_Ia"/>
</dbReference>
<dbReference type="GO" id="GO:0005524">
    <property type="term" value="F:ATP binding"/>
    <property type="evidence" value="ECO:0007669"/>
    <property type="project" value="UniProtKB-KW"/>
</dbReference>
<dbReference type="SUPFAM" id="SSF52374">
    <property type="entry name" value="Nucleotidylyl transferase"/>
    <property type="match status" value="1"/>
</dbReference>
<protein>
    <recommendedName>
        <fullName evidence="1 9">Isoleucine--tRNA ligase</fullName>
        <ecNumber evidence="1 9">6.1.1.5</ecNumber>
    </recommendedName>
</protein>
<evidence type="ECO:0000256" key="3">
    <source>
        <dbReference type="ARBA" id="ARBA00022741"/>
    </source>
</evidence>
<dbReference type="PANTHER" id="PTHR42780:SF1">
    <property type="entry name" value="ISOLEUCINE--TRNA LIGASE, CYTOPLASMIC"/>
    <property type="match status" value="1"/>
</dbReference>
<dbReference type="NCBIfam" id="TIGR00392">
    <property type="entry name" value="ileS"/>
    <property type="match status" value="1"/>
</dbReference>
<dbReference type="InterPro" id="IPR014729">
    <property type="entry name" value="Rossmann-like_a/b/a_fold"/>
</dbReference>
<keyword evidence="3" id="KW-0547">Nucleotide-binding</keyword>
<keyword evidence="4" id="KW-0067">ATP-binding</keyword>
<dbReference type="SUPFAM" id="SSF47323">
    <property type="entry name" value="Anticodon-binding domain of a subclass of class I aminoacyl-tRNA synthetases"/>
    <property type="match status" value="1"/>
</dbReference>
<keyword evidence="2 12" id="KW-0436">Ligase</keyword>
<dbReference type="InterPro" id="IPR002301">
    <property type="entry name" value="Ile-tRNA-ligase"/>
</dbReference>
<evidence type="ECO:0000256" key="5">
    <source>
        <dbReference type="ARBA" id="ARBA00022917"/>
    </source>
</evidence>
<evidence type="ECO:0000256" key="8">
    <source>
        <dbReference type="ARBA" id="ARBA00048359"/>
    </source>
</evidence>
<dbReference type="Pfam" id="PF08264">
    <property type="entry name" value="Anticodon_1"/>
    <property type="match status" value="1"/>
</dbReference>
<evidence type="ECO:0000313" key="13">
    <source>
        <dbReference type="Proteomes" id="UP000176609"/>
    </source>
</evidence>
<comment type="caution">
    <text evidence="12">The sequence shown here is derived from an EMBL/GenBank/DDBJ whole genome shotgun (WGS) entry which is preliminary data.</text>
</comment>
<evidence type="ECO:0000313" key="12">
    <source>
        <dbReference type="EMBL" id="OGG26777.1"/>
    </source>
</evidence>
<dbReference type="GO" id="GO:0006428">
    <property type="term" value="P:isoleucyl-tRNA aminoacylation"/>
    <property type="evidence" value="ECO:0007669"/>
    <property type="project" value="UniProtKB-UniRule"/>
</dbReference>
<dbReference type="InterPro" id="IPR013155">
    <property type="entry name" value="M/V/L/I-tRNA-synth_anticd-bd"/>
</dbReference>
<evidence type="ECO:0000256" key="9">
    <source>
        <dbReference type="NCBIfam" id="TIGR00392"/>
    </source>
</evidence>
<reference evidence="12 13" key="1">
    <citation type="journal article" date="2016" name="Nat. Commun.">
        <title>Thousands of microbial genomes shed light on interconnected biogeochemical processes in an aquifer system.</title>
        <authorList>
            <person name="Anantharaman K."/>
            <person name="Brown C.T."/>
            <person name="Hug L.A."/>
            <person name="Sharon I."/>
            <person name="Castelle C.J."/>
            <person name="Probst A.J."/>
            <person name="Thomas B.C."/>
            <person name="Singh A."/>
            <person name="Wilkins M.J."/>
            <person name="Karaoz U."/>
            <person name="Brodie E.L."/>
            <person name="Williams K.H."/>
            <person name="Hubbard S.S."/>
            <person name="Banfield J.F."/>
        </authorList>
    </citation>
    <scope>NUCLEOTIDE SEQUENCE [LARGE SCALE GENOMIC DNA]</scope>
</reference>
<feature type="domain" description="Aminoacyl-tRNA synthetase class Ia" evidence="10">
    <location>
        <begin position="18"/>
        <end position="668"/>
    </location>
</feature>
<proteinExistence type="predicted"/>
<dbReference type="InterPro" id="IPR009008">
    <property type="entry name" value="Val/Leu/Ile-tRNA-synth_edit"/>
</dbReference>
<dbReference type="InterPro" id="IPR033709">
    <property type="entry name" value="Anticodon_Ile_ABEc"/>
</dbReference>
<gene>
    <name evidence="12" type="ORF">A2960_01225</name>
</gene>
<dbReference type="Pfam" id="PF19302">
    <property type="entry name" value="DUF5915"/>
    <property type="match status" value="1"/>
</dbReference>
<dbReference type="Proteomes" id="UP000176609">
    <property type="component" value="Unassembled WGS sequence"/>
</dbReference>
<dbReference type="GO" id="GO:0005737">
    <property type="term" value="C:cytoplasm"/>
    <property type="evidence" value="ECO:0007669"/>
    <property type="project" value="UniProtKB-UniRule"/>
</dbReference>
<evidence type="ECO:0000256" key="6">
    <source>
        <dbReference type="ARBA" id="ARBA00023146"/>
    </source>
</evidence>
<accession>A0A1F6AR76</accession>
<dbReference type="GO" id="GO:0002161">
    <property type="term" value="F:aminoacyl-tRNA deacylase activity"/>
    <property type="evidence" value="ECO:0007669"/>
    <property type="project" value="InterPro"/>
</dbReference>
<comment type="function">
    <text evidence="7">Catalyzes the attachment of isoleucine to tRNA(Ile). As IleRS can inadvertently accommodate and process structurally similar amino acids such as valine, to avoid such errors it has two additional distinct tRNA(Ile)-dependent editing activities. One activity is designated as 'pretransfer' editing and involves the hydrolysis of activated Val-AMP. The other activity is designated 'posttransfer' editing and involves deacylation of mischarged Val-tRNA(Ile).</text>
</comment>
<dbReference type="Gene3D" id="3.40.50.620">
    <property type="entry name" value="HUPs"/>
    <property type="match status" value="2"/>
</dbReference>
<evidence type="ECO:0000256" key="4">
    <source>
        <dbReference type="ARBA" id="ARBA00022840"/>
    </source>
</evidence>
<organism evidence="12 13">
    <name type="scientific">Candidatus Gottesmanbacteria bacterium RIFCSPLOWO2_01_FULL_39_12b</name>
    <dbReference type="NCBI Taxonomy" id="1798388"/>
    <lineage>
        <taxon>Bacteria</taxon>
        <taxon>Candidatus Gottesmaniibacteriota</taxon>
    </lineage>
</organism>
<dbReference type="SUPFAM" id="SSF50677">
    <property type="entry name" value="ValRS/IleRS/LeuRS editing domain"/>
    <property type="match status" value="1"/>
</dbReference>
<dbReference type="AlphaFoldDB" id="A0A1F6AR76"/>
<sequence length="979" mass="113958">MFKPVTPNVNFPEMEKKILDYWYSSGVIKKYLNKNNKSKKRFSFLDGPITANNPMGVHHAWGRTYKDLWQKFNNMRGFKERFQNGFDCQGLWIEVEVEKELGLRNKKEIENLVPGNKIKSIAKFVRLCKERVLKFSKIQTEQSIRLGNFMNWDHSYYTMSDENNYMIWYFLKTCHEKGWIYKGKDSVPWCPRCETAISQHEMLTEDYKEITHKSIYMRFPLENKKNEYLLVWTTTPWTIPANIAVAVDKTFEYVLVEDDKKDLYWVQKEAKERLFQTSATIKKTVKGISLVGLKYQGAFDDLESVKKAAESPAFHTIISTDPLIMPITTSEGTGMVHTAVSAGEEDFKLGKKLGLPLIPVITDNADYLSGLGFLSGKNAKKHPEIILDHMTQKGFSFKIENYTHRYPACWRCKTELVWKVAEEWYIAMDRPSRKASGSKRTDKTLREMMINTAKMIDWHPKFGLERELDWLENMHDWLISKKNRYWGLALPIYECSKCGWFEVIGSKEELEKKAISGWDEFKDHTPHKPYIDEVKIKCGNCGKTVQRIDDVGNVWLDAGIVPFSTYIDPESKKLSYTTDKKYWREWFPADFITESFPGQFKNWFYSMIAMSTVLEKQNPFKTVLGYASMLGEDARPMHKSWGNAIDFNEGADKIGVDVMRWMFVTHDPEQNLLFGYKKADEVRRQFHLRLWNIYNFLISYAGVDGWKPSKDKKINIKNILDEWILTKLNLLITEVTDSMEKYDAFTASNKIEEFVGDLSVWYVRRSRDRVGPTAENNPDKDMTYTTLYQVLIILVKLLAPFTPFMTDEIYRNLTNEESVHLTDWPTYAKATVGKAQLIKNMELARKICELGHAKRKELGIKVRQPLRQLSVISCQLSVNKELIQLIKDELNVKEVMFAGGKGEITVELDTELTPELISEGKARELVRQIQLKRKELGCRLDEKIILTLSEYPNDFEEYIIKETLGKEIKNGSQLAIDRV</sequence>
<evidence type="ECO:0000256" key="2">
    <source>
        <dbReference type="ARBA" id="ARBA00022598"/>
    </source>
</evidence>
<evidence type="ECO:0000259" key="11">
    <source>
        <dbReference type="Pfam" id="PF08264"/>
    </source>
</evidence>
<dbReference type="GO" id="GO:0004822">
    <property type="term" value="F:isoleucine-tRNA ligase activity"/>
    <property type="evidence" value="ECO:0007669"/>
    <property type="project" value="UniProtKB-UniRule"/>
</dbReference>
<comment type="catalytic activity">
    <reaction evidence="8">
        <text>tRNA(Ile) + L-isoleucine + ATP = L-isoleucyl-tRNA(Ile) + AMP + diphosphate</text>
        <dbReference type="Rhea" id="RHEA:11060"/>
        <dbReference type="Rhea" id="RHEA-COMP:9666"/>
        <dbReference type="Rhea" id="RHEA-COMP:9695"/>
        <dbReference type="ChEBI" id="CHEBI:30616"/>
        <dbReference type="ChEBI" id="CHEBI:33019"/>
        <dbReference type="ChEBI" id="CHEBI:58045"/>
        <dbReference type="ChEBI" id="CHEBI:78442"/>
        <dbReference type="ChEBI" id="CHEBI:78528"/>
        <dbReference type="ChEBI" id="CHEBI:456215"/>
        <dbReference type="EC" id="6.1.1.5"/>
    </reaction>
</comment>
<dbReference type="Pfam" id="PF00133">
    <property type="entry name" value="tRNA-synt_1"/>
    <property type="match status" value="1"/>
</dbReference>
<feature type="domain" description="Methionyl/Valyl/Leucyl/Isoleucyl-tRNA synthetase anticodon-binding" evidence="11">
    <location>
        <begin position="721"/>
        <end position="867"/>
    </location>
</feature>
<dbReference type="Gene3D" id="1.10.730.10">
    <property type="entry name" value="Isoleucyl-tRNA Synthetase, Domain 1"/>
    <property type="match status" value="1"/>
</dbReference>
<keyword evidence="5" id="KW-0648">Protein biosynthesis</keyword>
<dbReference type="InterPro" id="IPR023586">
    <property type="entry name" value="Ile-tRNA-ligase_type2"/>
</dbReference>
<evidence type="ECO:0000259" key="10">
    <source>
        <dbReference type="Pfam" id="PF00133"/>
    </source>
</evidence>
<evidence type="ECO:0000256" key="1">
    <source>
        <dbReference type="ARBA" id="ARBA00013165"/>
    </source>
</evidence>
<keyword evidence="6" id="KW-0030">Aminoacyl-tRNA synthetase</keyword>
<dbReference type="PANTHER" id="PTHR42780">
    <property type="entry name" value="SOLEUCYL-TRNA SYNTHETASE"/>
    <property type="match status" value="1"/>
</dbReference>
<evidence type="ECO:0000256" key="7">
    <source>
        <dbReference type="ARBA" id="ARBA00025217"/>
    </source>
</evidence>
<name>A0A1F6AR76_9BACT</name>
<dbReference type="CDD" id="cd07961">
    <property type="entry name" value="Anticodon_Ia_Ile_ABEc"/>
    <property type="match status" value="1"/>
</dbReference>
<dbReference type="EMBL" id="MFJR01000007">
    <property type="protein sequence ID" value="OGG26777.1"/>
    <property type="molecule type" value="Genomic_DNA"/>
</dbReference>
<dbReference type="EC" id="6.1.1.5" evidence="1 9"/>
<dbReference type="PRINTS" id="PR00984">
    <property type="entry name" value="TRNASYNTHILE"/>
</dbReference>
<dbReference type="GO" id="GO:0000049">
    <property type="term" value="F:tRNA binding"/>
    <property type="evidence" value="ECO:0007669"/>
    <property type="project" value="InterPro"/>
</dbReference>
<dbReference type="Gene3D" id="3.90.740.10">
    <property type="entry name" value="Valyl/Leucyl/Isoleucyl-tRNA synthetase, editing domain"/>
    <property type="match status" value="1"/>
</dbReference>
<dbReference type="InterPro" id="IPR009080">
    <property type="entry name" value="tRNAsynth_Ia_anticodon-bd"/>
</dbReference>